<organism evidence="1 2">
    <name type="scientific">Pseudacidovorax intermedius</name>
    <dbReference type="NCBI Taxonomy" id="433924"/>
    <lineage>
        <taxon>Bacteria</taxon>
        <taxon>Pseudomonadati</taxon>
        <taxon>Pseudomonadota</taxon>
        <taxon>Betaproteobacteria</taxon>
        <taxon>Burkholderiales</taxon>
        <taxon>Comamonadaceae</taxon>
        <taxon>Pseudacidovorax</taxon>
    </lineage>
</organism>
<dbReference type="CDD" id="cd07818">
    <property type="entry name" value="SRPBCC_1"/>
    <property type="match status" value="1"/>
</dbReference>
<proteinExistence type="predicted"/>
<dbReference type="EMBL" id="QQAV01000003">
    <property type="protein sequence ID" value="RDI26202.1"/>
    <property type="molecule type" value="Genomic_DNA"/>
</dbReference>
<dbReference type="RefSeq" id="WP_017762319.1">
    <property type="nucleotide sequence ID" value="NZ_QQAV01000003.1"/>
</dbReference>
<gene>
    <name evidence="1" type="ORF">DFR41_103359</name>
</gene>
<dbReference type="Pfam" id="PF10604">
    <property type="entry name" value="Polyketide_cyc2"/>
    <property type="match status" value="1"/>
</dbReference>
<dbReference type="InterPro" id="IPR023393">
    <property type="entry name" value="START-like_dom_sf"/>
</dbReference>
<dbReference type="InterPro" id="IPR019587">
    <property type="entry name" value="Polyketide_cyclase/dehydratase"/>
</dbReference>
<accession>A0A370FJQ3</accession>
<dbReference type="AlphaFoldDB" id="A0A370FJQ3"/>
<evidence type="ECO:0000313" key="1">
    <source>
        <dbReference type="EMBL" id="RDI26202.1"/>
    </source>
</evidence>
<protein>
    <submittedName>
        <fullName evidence="1">Polyketide cyclase/dehydrase/lipid transport protein</fullName>
    </submittedName>
</protein>
<reference evidence="1 2" key="1">
    <citation type="submission" date="2018-07" db="EMBL/GenBank/DDBJ databases">
        <title>Genomic Encyclopedia of Type Strains, Phase IV (KMG-IV): sequencing the most valuable type-strain genomes for metagenomic binning, comparative biology and taxonomic classification.</title>
        <authorList>
            <person name="Goeker M."/>
        </authorList>
    </citation>
    <scope>NUCLEOTIDE SEQUENCE [LARGE SCALE GENOMIC DNA]</scope>
    <source>
        <strain evidence="1 2">DSM 21352</strain>
    </source>
</reference>
<dbReference type="SUPFAM" id="SSF55961">
    <property type="entry name" value="Bet v1-like"/>
    <property type="match status" value="1"/>
</dbReference>
<dbReference type="Proteomes" id="UP000255265">
    <property type="component" value="Unassembled WGS sequence"/>
</dbReference>
<name>A0A370FJQ3_9BURK</name>
<dbReference type="OrthoDB" id="9807923at2"/>
<comment type="caution">
    <text evidence="1">The sequence shown here is derived from an EMBL/GenBank/DDBJ whole genome shotgun (WGS) entry which is preliminary data.</text>
</comment>
<keyword evidence="2" id="KW-1185">Reference proteome</keyword>
<dbReference type="Gene3D" id="3.30.530.20">
    <property type="match status" value="1"/>
</dbReference>
<evidence type="ECO:0000313" key="2">
    <source>
        <dbReference type="Proteomes" id="UP000255265"/>
    </source>
</evidence>
<dbReference type="STRING" id="433924.NS331_01485"/>
<sequence length="179" mass="19903">MRIVVFVLIGLAVLVLALLAYAATRPATFSVERQLRIQASPEQLWPLVSELQGFNRWNPYARKDPQMRSHYSGPPTGVGSRYDWESSKVGTGSMTLTGQQPGRAVQLQLDFLKPFEGHNQAEFLLEPAPGGGSTVHWRMHGPANLIGRVMGLFIDMDRMVGRDFEDGLQNLKQIAEARA</sequence>